<dbReference type="InterPro" id="IPR043993">
    <property type="entry name" value="T4SS_pilin"/>
</dbReference>
<reference evidence="2 3" key="1">
    <citation type="journal article" date="2016" name="Front. Microbiol.">
        <title>Comprehensive Phylogenetic Analysis of Bovine Non-aureus Staphylococci Species Based on Whole-Genome Sequencing.</title>
        <authorList>
            <person name="Naushad S."/>
            <person name="Barkema H.W."/>
            <person name="Luby C."/>
            <person name="Condas L.A."/>
            <person name="Nobrega D.B."/>
            <person name="Carson D.A."/>
            <person name="De Buck J."/>
        </authorList>
    </citation>
    <scope>NUCLEOTIDE SEQUENCE [LARGE SCALE GENOMIC DNA]</scope>
    <source>
        <strain evidence="2 3">SNUC 1349</strain>
    </source>
</reference>
<name>A0AAQ0LXN4_STAXY</name>
<accession>A0AAQ0LXN4</accession>
<dbReference type="EMBL" id="QXUI01000015">
    <property type="protein sequence ID" value="RIM90641.1"/>
    <property type="molecule type" value="Genomic_DNA"/>
</dbReference>
<gene>
    <name evidence="2" type="ORF">BU104_13530</name>
</gene>
<dbReference type="Pfam" id="PF18895">
    <property type="entry name" value="T4SS_pilin"/>
    <property type="match status" value="1"/>
</dbReference>
<dbReference type="RefSeq" id="WP_119555649.1">
    <property type="nucleotide sequence ID" value="NZ_QXTZ01000022.1"/>
</dbReference>
<evidence type="ECO:0000256" key="1">
    <source>
        <dbReference type="SAM" id="Phobius"/>
    </source>
</evidence>
<organism evidence="2 3">
    <name type="scientific">Staphylococcus xylosus</name>
    <dbReference type="NCBI Taxonomy" id="1288"/>
    <lineage>
        <taxon>Bacteria</taxon>
        <taxon>Bacillati</taxon>
        <taxon>Bacillota</taxon>
        <taxon>Bacilli</taxon>
        <taxon>Bacillales</taxon>
        <taxon>Staphylococcaceae</taxon>
        <taxon>Staphylococcus</taxon>
    </lineage>
</organism>
<proteinExistence type="predicted"/>
<evidence type="ECO:0000313" key="2">
    <source>
        <dbReference type="EMBL" id="RIM90641.1"/>
    </source>
</evidence>
<comment type="caution">
    <text evidence="2">The sequence shown here is derived from an EMBL/GenBank/DDBJ whole genome shotgun (WGS) entry which is preliminary data.</text>
</comment>
<sequence length="77" mass="8411">MKELFDPVKNMLKDMVSGFMGIVNTIAILGIIVCAIGTLTGSQQSKEKFKAGLVWIFIAFVVINLARQIISAISGYF</sequence>
<dbReference type="AlphaFoldDB" id="A0AAQ0LXN4"/>
<protein>
    <submittedName>
        <fullName evidence="2">Uncharacterized protein</fullName>
    </submittedName>
</protein>
<keyword evidence="1" id="KW-1133">Transmembrane helix</keyword>
<feature type="transmembrane region" description="Helical" evidence="1">
    <location>
        <begin position="15"/>
        <end position="39"/>
    </location>
</feature>
<feature type="transmembrane region" description="Helical" evidence="1">
    <location>
        <begin position="51"/>
        <end position="70"/>
    </location>
</feature>
<keyword evidence="1" id="KW-0472">Membrane</keyword>
<evidence type="ECO:0000313" key="3">
    <source>
        <dbReference type="Proteomes" id="UP000285579"/>
    </source>
</evidence>
<keyword evidence="1" id="KW-0812">Transmembrane</keyword>
<dbReference type="Proteomes" id="UP000285579">
    <property type="component" value="Unassembled WGS sequence"/>
</dbReference>